<name>A0A8J3VQZ6_9ACTN</name>
<evidence type="ECO:0000256" key="2">
    <source>
        <dbReference type="ARBA" id="ARBA00023125"/>
    </source>
</evidence>
<dbReference type="InterPro" id="IPR009057">
    <property type="entry name" value="Homeodomain-like_sf"/>
</dbReference>
<dbReference type="PANTHER" id="PTHR30055:SF234">
    <property type="entry name" value="HTH-TYPE TRANSCRIPTIONAL REGULATOR BETI"/>
    <property type="match status" value="1"/>
</dbReference>
<evidence type="ECO:0000256" key="3">
    <source>
        <dbReference type="ARBA" id="ARBA00023163"/>
    </source>
</evidence>
<comment type="caution">
    <text evidence="6">The sequence shown here is derived from an EMBL/GenBank/DDBJ whole genome shotgun (WGS) entry which is preliminary data.</text>
</comment>
<keyword evidence="2 4" id="KW-0238">DNA-binding</keyword>
<dbReference type="RefSeq" id="WP_203919252.1">
    <property type="nucleotide sequence ID" value="NZ_BONZ01000036.1"/>
</dbReference>
<feature type="DNA-binding region" description="H-T-H motif" evidence="4">
    <location>
        <begin position="39"/>
        <end position="58"/>
    </location>
</feature>
<dbReference type="AlphaFoldDB" id="A0A8J3VQZ6"/>
<sequence length="213" mass="22857">MPETEFTKRGRGRPPKGAREAILSAALEVIGEQGLARLTTREVARRAGVSEASVFYHYRDKVGLLQAVTLTALEPLKSLDLESAASLPDRSLAETLLQIATALEGFFDGALPVLEMIQADPAIRTEFALRLSKGNYGPHRGVGFVSEHLSDMTDLGRVRPGVDTDAAAVLLVGSCFLRAWLRHLAGPERVETLPRLEDTTAALASLLSPTDGG</sequence>
<evidence type="ECO:0000259" key="5">
    <source>
        <dbReference type="PROSITE" id="PS50977"/>
    </source>
</evidence>
<protein>
    <recommendedName>
        <fullName evidence="5">HTH tetR-type domain-containing protein</fullName>
    </recommendedName>
</protein>
<keyword evidence="3" id="KW-0804">Transcription</keyword>
<dbReference type="GO" id="GO:0003700">
    <property type="term" value="F:DNA-binding transcription factor activity"/>
    <property type="evidence" value="ECO:0007669"/>
    <property type="project" value="TreeGrafter"/>
</dbReference>
<keyword evidence="1" id="KW-0805">Transcription regulation</keyword>
<dbReference type="PROSITE" id="PS50977">
    <property type="entry name" value="HTH_TETR_2"/>
    <property type="match status" value="1"/>
</dbReference>
<organism evidence="6 7">
    <name type="scientific">Rugosimonospora africana</name>
    <dbReference type="NCBI Taxonomy" id="556532"/>
    <lineage>
        <taxon>Bacteria</taxon>
        <taxon>Bacillati</taxon>
        <taxon>Actinomycetota</taxon>
        <taxon>Actinomycetes</taxon>
        <taxon>Micromonosporales</taxon>
        <taxon>Micromonosporaceae</taxon>
        <taxon>Rugosimonospora</taxon>
    </lineage>
</organism>
<keyword evidence="7" id="KW-1185">Reference proteome</keyword>
<dbReference type="GO" id="GO:0000976">
    <property type="term" value="F:transcription cis-regulatory region binding"/>
    <property type="evidence" value="ECO:0007669"/>
    <property type="project" value="TreeGrafter"/>
</dbReference>
<dbReference type="EMBL" id="BONZ01000036">
    <property type="protein sequence ID" value="GIH15624.1"/>
    <property type="molecule type" value="Genomic_DNA"/>
</dbReference>
<evidence type="ECO:0000256" key="1">
    <source>
        <dbReference type="ARBA" id="ARBA00023015"/>
    </source>
</evidence>
<dbReference type="PRINTS" id="PR00455">
    <property type="entry name" value="HTHTETR"/>
</dbReference>
<dbReference type="SUPFAM" id="SSF46689">
    <property type="entry name" value="Homeodomain-like"/>
    <property type="match status" value="1"/>
</dbReference>
<dbReference type="Proteomes" id="UP000642748">
    <property type="component" value="Unassembled WGS sequence"/>
</dbReference>
<gene>
    <name evidence="6" type="ORF">Raf01_37960</name>
</gene>
<dbReference type="Gene3D" id="1.10.357.10">
    <property type="entry name" value="Tetracycline Repressor, domain 2"/>
    <property type="match status" value="1"/>
</dbReference>
<feature type="domain" description="HTH tetR-type" evidence="5">
    <location>
        <begin position="16"/>
        <end position="76"/>
    </location>
</feature>
<dbReference type="InterPro" id="IPR050109">
    <property type="entry name" value="HTH-type_TetR-like_transc_reg"/>
</dbReference>
<evidence type="ECO:0000313" key="7">
    <source>
        <dbReference type="Proteomes" id="UP000642748"/>
    </source>
</evidence>
<reference evidence="6" key="1">
    <citation type="submission" date="2021-01" db="EMBL/GenBank/DDBJ databases">
        <title>Whole genome shotgun sequence of Rugosimonospora africana NBRC 104875.</title>
        <authorList>
            <person name="Komaki H."/>
            <person name="Tamura T."/>
        </authorList>
    </citation>
    <scope>NUCLEOTIDE SEQUENCE</scope>
    <source>
        <strain evidence="6">NBRC 104875</strain>
    </source>
</reference>
<dbReference type="PANTHER" id="PTHR30055">
    <property type="entry name" value="HTH-TYPE TRANSCRIPTIONAL REGULATOR RUTR"/>
    <property type="match status" value="1"/>
</dbReference>
<dbReference type="InterPro" id="IPR001647">
    <property type="entry name" value="HTH_TetR"/>
</dbReference>
<evidence type="ECO:0000313" key="6">
    <source>
        <dbReference type="EMBL" id="GIH15624.1"/>
    </source>
</evidence>
<dbReference type="Pfam" id="PF00440">
    <property type="entry name" value="TetR_N"/>
    <property type="match status" value="1"/>
</dbReference>
<accession>A0A8J3VQZ6</accession>
<evidence type="ECO:0000256" key="4">
    <source>
        <dbReference type="PROSITE-ProRule" id="PRU00335"/>
    </source>
</evidence>
<proteinExistence type="predicted"/>